<gene>
    <name evidence="1" type="ORF">AKJ65_06660</name>
</gene>
<dbReference type="AlphaFoldDB" id="A0A133UG22"/>
<accession>A0A133UG22</accession>
<evidence type="ECO:0000313" key="1">
    <source>
        <dbReference type="EMBL" id="KXA93124.1"/>
    </source>
</evidence>
<evidence type="ECO:0000313" key="2">
    <source>
        <dbReference type="Proteomes" id="UP000070284"/>
    </source>
</evidence>
<dbReference type="EMBL" id="LHXO01000121">
    <property type="protein sequence ID" value="KXA93124.1"/>
    <property type="molecule type" value="Genomic_DNA"/>
</dbReference>
<reference evidence="1 2" key="1">
    <citation type="journal article" date="2016" name="Sci. Rep.">
        <title>Metabolic traits of an uncultured archaeal lineage -MSBL1- from brine pools of the Red Sea.</title>
        <authorList>
            <person name="Mwirichia R."/>
            <person name="Alam I."/>
            <person name="Rashid M."/>
            <person name="Vinu M."/>
            <person name="Ba-Alawi W."/>
            <person name="Anthony Kamau A."/>
            <person name="Kamanda Ngugi D."/>
            <person name="Goker M."/>
            <person name="Klenk H.P."/>
            <person name="Bajic V."/>
            <person name="Stingl U."/>
        </authorList>
    </citation>
    <scope>NUCLEOTIDE SEQUENCE [LARGE SCALE GENOMIC DNA]</scope>
    <source>
        <strain evidence="1">SCGC-AAA259E19</strain>
    </source>
</reference>
<name>A0A133UG22_9EURY</name>
<proteinExistence type="predicted"/>
<sequence>MDILTTTNHYRKISASTGRKSCETTTPGQAKIPLTIDSEARRSGGIPFKYLKKLSPELGVSKYKNTVLNNL</sequence>
<comment type="caution">
    <text evidence="1">The sequence shown here is derived from an EMBL/GenBank/DDBJ whole genome shotgun (WGS) entry which is preliminary data.</text>
</comment>
<keyword evidence="2" id="KW-1185">Reference proteome</keyword>
<protein>
    <submittedName>
        <fullName evidence="1">Uncharacterized protein</fullName>
    </submittedName>
</protein>
<organism evidence="1 2">
    <name type="scientific">candidate division MSBL1 archaeon SCGC-AAA259E19</name>
    <dbReference type="NCBI Taxonomy" id="1698264"/>
    <lineage>
        <taxon>Archaea</taxon>
        <taxon>Methanobacteriati</taxon>
        <taxon>Methanobacteriota</taxon>
        <taxon>candidate division MSBL1</taxon>
    </lineage>
</organism>
<dbReference type="Proteomes" id="UP000070284">
    <property type="component" value="Unassembled WGS sequence"/>
</dbReference>